<dbReference type="InterPro" id="IPR027417">
    <property type="entry name" value="P-loop_NTPase"/>
</dbReference>
<name>A0A382A1L6_9ZZZZ</name>
<dbReference type="InterPro" id="IPR004396">
    <property type="entry name" value="ATPase_YchF/OLA1"/>
</dbReference>
<evidence type="ECO:0000259" key="4">
    <source>
        <dbReference type="PROSITE" id="PS51710"/>
    </source>
</evidence>
<dbReference type="InterPro" id="IPR023192">
    <property type="entry name" value="TGS-like_dom_sf"/>
</dbReference>
<dbReference type="PIRSF" id="PIRSF006641">
    <property type="entry name" value="CHP00092"/>
    <property type="match status" value="1"/>
</dbReference>
<dbReference type="Gene3D" id="3.40.50.300">
    <property type="entry name" value="P-loop containing nucleotide triphosphate hydrolases"/>
    <property type="match status" value="1"/>
</dbReference>
<dbReference type="PRINTS" id="PR00326">
    <property type="entry name" value="GTP1OBG"/>
</dbReference>
<evidence type="ECO:0000256" key="1">
    <source>
        <dbReference type="ARBA" id="ARBA00022723"/>
    </source>
</evidence>
<dbReference type="PANTHER" id="PTHR23305">
    <property type="entry name" value="OBG GTPASE FAMILY"/>
    <property type="match status" value="1"/>
</dbReference>
<keyword evidence="2" id="KW-0547">Nucleotide-binding</keyword>
<dbReference type="GO" id="GO:0046872">
    <property type="term" value="F:metal ion binding"/>
    <property type="evidence" value="ECO:0007669"/>
    <property type="project" value="UniProtKB-KW"/>
</dbReference>
<sequence>MSFQCGIVGLPNVGKSTLFNALTVSNVPTENYPFCTIEPHIGIVELPDPRLHKLANIYRPEKVIPATVEFIDIAGLVQGASRGEGLGNQFLGQIRQTEAVIHIVRCFEESNISHINENIDPVRDAETIKTEFILKDLDTLEKQRVKKEKLSKSGDKIIIRELEILNRLTEHCNAGHRAKTFHASDNELLFFYSLQLLTQKPILYVANVNDNEITNDNKNENVKAIFNFAKQEGNTAIRICAAIEQEIAFLPEEEKSLFLTEYNLPEPGLNKVIRAGFELLDLHTFFTGGDKQVRAWTIKKGTTAVQAAGKIHTDFVRGFIKADVYHYDELMKYGSEHNISERGLARQEGKSYIVRDGDCIFFKFNT</sequence>
<dbReference type="Gene3D" id="1.10.150.300">
    <property type="entry name" value="TGS-like domain"/>
    <property type="match status" value="1"/>
</dbReference>
<dbReference type="GO" id="GO:0005525">
    <property type="term" value="F:GTP binding"/>
    <property type="evidence" value="ECO:0007669"/>
    <property type="project" value="InterPro"/>
</dbReference>
<keyword evidence="3" id="KW-0067">ATP-binding</keyword>
<dbReference type="SUPFAM" id="SSF81271">
    <property type="entry name" value="TGS-like"/>
    <property type="match status" value="1"/>
</dbReference>
<keyword evidence="1" id="KW-0479">Metal-binding</keyword>
<gene>
    <name evidence="5" type="ORF">METZ01_LOCUS148262</name>
</gene>
<dbReference type="InterPro" id="IPR041706">
    <property type="entry name" value="YchF_N"/>
</dbReference>
<proteinExistence type="inferred from homology"/>
<dbReference type="InterPro" id="IPR006073">
    <property type="entry name" value="GTP-bd"/>
</dbReference>
<dbReference type="Gene3D" id="3.10.20.30">
    <property type="match status" value="1"/>
</dbReference>
<dbReference type="AlphaFoldDB" id="A0A382A1L6"/>
<dbReference type="SUPFAM" id="SSF52540">
    <property type="entry name" value="P-loop containing nucleoside triphosphate hydrolases"/>
    <property type="match status" value="1"/>
</dbReference>
<dbReference type="NCBIfam" id="TIGR00092">
    <property type="entry name" value="redox-regulated ATPase YchF"/>
    <property type="match status" value="1"/>
</dbReference>
<dbReference type="Pfam" id="PF06071">
    <property type="entry name" value="YchF-GTPase_C"/>
    <property type="match status" value="1"/>
</dbReference>
<dbReference type="GO" id="GO:0005737">
    <property type="term" value="C:cytoplasm"/>
    <property type="evidence" value="ECO:0007669"/>
    <property type="project" value="TreeGrafter"/>
</dbReference>
<dbReference type="PANTHER" id="PTHR23305:SF18">
    <property type="entry name" value="OBG-TYPE G DOMAIN-CONTAINING PROTEIN"/>
    <property type="match status" value="1"/>
</dbReference>
<dbReference type="GO" id="GO:0016887">
    <property type="term" value="F:ATP hydrolysis activity"/>
    <property type="evidence" value="ECO:0007669"/>
    <property type="project" value="InterPro"/>
</dbReference>
<accession>A0A382A1L6</accession>
<protein>
    <recommendedName>
        <fullName evidence="4">OBG-type G domain-containing protein</fullName>
    </recommendedName>
</protein>
<feature type="domain" description="OBG-type G" evidence="4">
    <location>
        <begin position="3"/>
        <end position="259"/>
    </location>
</feature>
<dbReference type="InterPro" id="IPR031167">
    <property type="entry name" value="G_OBG"/>
</dbReference>
<reference evidence="5" key="1">
    <citation type="submission" date="2018-05" db="EMBL/GenBank/DDBJ databases">
        <authorList>
            <person name="Lanie J.A."/>
            <person name="Ng W.-L."/>
            <person name="Kazmierczak K.M."/>
            <person name="Andrzejewski T.M."/>
            <person name="Davidsen T.M."/>
            <person name="Wayne K.J."/>
            <person name="Tettelin H."/>
            <person name="Glass J.I."/>
            <person name="Rusch D."/>
            <person name="Podicherti R."/>
            <person name="Tsui H.-C.T."/>
            <person name="Winkler M.E."/>
        </authorList>
    </citation>
    <scope>NUCLEOTIDE SEQUENCE</scope>
</reference>
<dbReference type="InterPro" id="IPR013029">
    <property type="entry name" value="YchF_C"/>
</dbReference>
<dbReference type="EMBL" id="UINC01023543">
    <property type="protein sequence ID" value="SVA95408.1"/>
    <property type="molecule type" value="Genomic_DNA"/>
</dbReference>
<dbReference type="Pfam" id="PF01926">
    <property type="entry name" value="MMR_HSR1"/>
    <property type="match status" value="1"/>
</dbReference>
<dbReference type="FunFam" id="3.10.20.30:FF:000001">
    <property type="entry name" value="Ribosome-binding ATPase YchF"/>
    <property type="match status" value="1"/>
</dbReference>
<dbReference type="HAMAP" id="MF_00944">
    <property type="entry name" value="YchF_OLA1_ATPase"/>
    <property type="match status" value="1"/>
</dbReference>
<organism evidence="5">
    <name type="scientific">marine metagenome</name>
    <dbReference type="NCBI Taxonomy" id="408172"/>
    <lineage>
        <taxon>unclassified sequences</taxon>
        <taxon>metagenomes</taxon>
        <taxon>ecological metagenomes</taxon>
    </lineage>
</organism>
<dbReference type="InterPro" id="IPR012675">
    <property type="entry name" value="Beta-grasp_dom_sf"/>
</dbReference>
<dbReference type="CDD" id="cd04867">
    <property type="entry name" value="TGS_YchF_OLA1"/>
    <property type="match status" value="1"/>
</dbReference>
<evidence type="ECO:0000313" key="5">
    <source>
        <dbReference type="EMBL" id="SVA95408.1"/>
    </source>
</evidence>
<dbReference type="InterPro" id="IPR012676">
    <property type="entry name" value="TGS-like"/>
</dbReference>
<dbReference type="FunFam" id="1.10.150.300:FF:000001">
    <property type="entry name" value="Ribosome-binding ATPase YchF"/>
    <property type="match status" value="1"/>
</dbReference>
<dbReference type="PROSITE" id="PS51710">
    <property type="entry name" value="G_OBG"/>
    <property type="match status" value="1"/>
</dbReference>
<dbReference type="GO" id="GO:0005524">
    <property type="term" value="F:ATP binding"/>
    <property type="evidence" value="ECO:0007669"/>
    <property type="project" value="UniProtKB-KW"/>
</dbReference>
<dbReference type="CDD" id="cd01900">
    <property type="entry name" value="YchF"/>
    <property type="match status" value="1"/>
</dbReference>
<evidence type="ECO:0000256" key="2">
    <source>
        <dbReference type="ARBA" id="ARBA00022741"/>
    </source>
</evidence>
<evidence type="ECO:0000256" key="3">
    <source>
        <dbReference type="ARBA" id="ARBA00022840"/>
    </source>
</evidence>